<dbReference type="PANTHER" id="PTHR47505:SF1">
    <property type="entry name" value="DNA UTILIZATION PROTEIN YHGH"/>
    <property type="match status" value="1"/>
</dbReference>
<name>A0ABS7X1Z5_9GAMM</name>
<dbReference type="InterPro" id="IPR051910">
    <property type="entry name" value="ComF/GntX_DNA_util-trans"/>
</dbReference>
<gene>
    <name evidence="2" type="ORF">KGQ91_14690</name>
</gene>
<dbReference type="PANTHER" id="PTHR47505">
    <property type="entry name" value="DNA UTILIZATION PROTEIN YHGH"/>
    <property type="match status" value="1"/>
</dbReference>
<dbReference type="InterPro" id="IPR029057">
    <property type="entry name" value="PRTase-like"/>
</dbReference>
<evidence type="ECO:0000313" key="3">
    <source>
        <dbReference type="Proteomes" id="UP001319883"/>
    </source>
</evidence>
<sequence>MPGGCAFCLGPCPPQAPWCEACLAALPWNRPACRRCAEPLPPAAPDWCGRCLSSPPAFDGARVGLRYEAEVAALLQRFKFAADPRAGTLLVTLMARELASLDAAERPELLIALPRHRRRAREAGLDTGPWLTARLARSLGLPWTVPQRRRDTPTQRGLDRRARRRNLRDAFVVGRELPVRVALVDDVMTTGASLGALAEACREAGALHVEAWAAARTPLAAGR</sequence>
<protein>
    <submittedName>
        <fullName evidence="2">ComF family protein</fullName>
    </submittedName>
</protein>
<dbReference type="Gene3D" id="3.40.50.2020">
    <property type="match status" value="1"/>
</dbReference>
<dbReference type="InterPro" id="IPR000836">
    <property type="entry name" value="PRTase_dom"/>
</dbReference>
<dbReference type="SUPFAM" id="SSF53271">
    <property type="entry name" value="PRTase-like"/>
    <property type="match status" value="1"/>
</dbReference>
<dbReference type="EMBL" id="JAGXFD010000001">
    <property type="protein sequence ID" value="MBZ9568918.1"/>
    <property type="molecule type" value="Genomic_DNA"/>
</dbReference>
<comment type="similarity">
    <text evidence="1">Belongs to the ComF/GntX family.</text>
</comment>
<comment type="caution">
    <text evidence="2">The sequence shown here is derived from an EMBL/GenBank/DDBJ whole genome shotgun (WGS) entry which is preliminary data.</text>
</comment>
<keyword evidence="3" id="KW-1185">Reference proteome</keyword>
<organism evidence="2 3">
    <name type="scientific">Modicisalibacter tunisiensis</name>
    <dbReference type="NCBI Taxonomy" id="390637"/>
    <lineage>
        <taxon>Bacteria</taxon>
        <taxon>Pseudomonadati</taxon>
        <taxon>Pseudomonadota</taxon>
        <taxon>Gammaproteobacteria</taxon>
        <taxon>Oceanospirillales</taxon>
        <taxon>Halomonadaceae</taxon>
        <taxon>Modicisalibacter</taxon>
    </lineage>
</organism>
<proteinExistence type="inferred from homology"/>
<evidence type="ECO:0000256" key="1">
    <source>
        <dbReference type="ARBA" id="ARBA00008007"/>
    </source>
</evidence>
<evidence type="ECO:0000313" key="2">
    <source>
        <dbReference type="EMBL" id="MBZ9568918.1"/>
    </source>
</evidence>
<accession>A0ABS7X1Z5</accession>
<dbReference type="Proteomes" id="UP001319883">
    <property type="component" value="Unassembled WGS sequence"/>
</dbReference>
<dbReference type="CDD" id="cd06223">
    <property type="entry name" value="PRTases_typeI"/>
    <property type="match status" value="1"/>
</dbReference>
<reference evidence="2 3" key="1">
    <citation type="submission" date="2021-05" db="EMBL/GenBank/DDBJ databases">
        <title>Petroleum and Energy Research Collection (APPE): ex situ preservation of microbial diversity associated with the oil industry and exploitation of its biotechnological potential.</title>
        <authorList>
            <person name="Paixao C.T.M."/>
            <person name="Gomes M.B."/>
            <person name="Oliveira V.M."/>
        </authorList>
    </citation>
    <scope>NUCLEOTIDE SEQUENCE [LARGE SCALE GENOMIC DNA]</scope>
    <source>
        <strain evidence="2 3">LIT2</strain>
    </source>
</reference>